<name>A0A084XW63_9PROT</name>
<organism evidence="2 3">
    <name type="scientific">Candidatus Accumulibacter vicinus</name>
    <dbReference type="NCBI Taxonomy" id="2954382"/>
    <lineage>
        <taxon>Bacteria</taxon>
        <taxon>Pseudomonadati</taxon>
        <taxon>Pseudomonadota</taxon>
        <taxon>Betaproteobacteria</taxon>
        <taxon>Candidatus Accumulibacter</taxon>
    </lineage>
</organism>
<feature type="region of interest" description="Disordered" evidence="1">
    <location>
        <begin position="1"/>
        <end position="21"/>
    </location>
</feature>
<evidence type="ECO:0000256" key="1">
    <source>
        <dbReference type="SAM" id="MobiDB-lite"/>
    </source>
</evidence>
<gene>
    <name evidence="2" type="ORF">CAPSK01_003971</name>
</gene>
<dbReference type="STRING" id="1457154.CAPSK01_003971"/>
<sequence length="61" mass="7055">MSDKPKRPAHRPPKYPGEPMTTLTVRLPVRLKEKVVRLSDGRTGNWVCAKIEKARERENET</sequence>
<proteinExistence type="predicted"/>
<reference evidence="2 3" key="1">
    <citation type="submission" date="2014-07" db="EMBL/GenBank/DDBJ databases">
        <title>Expanding our view of genomic diversity in Candidatus Accumulibacter clades.</title>
        <authorList>
            <person name="Skennerton C.T."/>
            <person name="Barr J.J."/>
            <person name="Slater F.R."/>
            <person name="Bond P.L."/>
            <person name="Tyson G.W."/>
        </authorList>
    </citation>
    <scope>NUCLEOTIDE SEQUENCE [LARGE SCALE GENOMIC DNA]</scope>
    <source>
        <strain evidence="3">SK-01</strain>
    </source>
</reference>
<dbReference type="EMBL" id="JDSS02000038">
    <property type="protein sequence ID" value="KFB66707.1"/>
    <property type="molecule type" value="Genomic_DNA"/>
</dbReference>
<accession>A0A084XW63</accession>
<dbReference type="Proteomes" id="UP000019812">
    <property type="component" value="Unassembled WGS sequence"/>
</dbReference>
<comment type="caution">
    <text evidence="2">The sequence shown here is derived from an EMBL/GenBank/DDBJ whole genome shotgun (WGS) entry which is preliminary data.</text>
</comment>
<evidence type="ECO:0000313" key="3">
    <source>
        <dbReference type="Proteomes" id="UP000019812"/>
    </source>
</evidence>
<protein>
    <submittedName>
        <fullName evidence="2">Uncharacterized protein</fullName>
    </submittedName>
</protein>
<evidence type="ECO:0000313" key="2">
    <source>
        <dbReference type="EMBL" id="KFB66707.1"/>
    </source>
</evidence>
<dbReference type="AlphaFoldDB" id="A0A084XW63"/>